<name>A0ABP1BYS2_9BRYO</name>
<dbReference type="EMBL" id="OZ023709">
    <property type="protein sequence ID" value="CAK9881102.1"/>
    <property type="molecule type" value="Genomic_DNA"/>
</dbReference>
<dbReference type="SUPFAM" id="SSF50685">
    <property type="entry name" value="Barwin-like endoglucanases"/>
    <property type="match status" value="1"/>
</dbReference>
<dbReference type="InterPro" id="IPR036908">
    <property type="entry name" value="RlpA-like_sf"/>
</dbReference>
<keyword evidence="2 6" id="KW-0134">Cell wall</keyword>
<sequence>MGGAADLCMLAVALWAVLAVSSTQGELTADSNGYTYTDDSGLHFSLAVDSPPDAADFPQFSTQTTTTANTDIYGDVFAAAAAASGGVQATTTDDTGLVFSLDPDDVGAGSNGGASLAYQPIPGTSSVPSSTFTPGPWTLGAYSTFYGGADASGTMGGACGYGNLYSQGYGTQTAALSTVLFNNGLTCGACYEIKCVNSKWCLPGSPTITLTATNLCPPNWAESSNNGGWCNPPREHFDMAEPAFLQIAQYQGGIVPVTYRRVGCQKQGGIRFTINGNPWFLLVLPTNIGGAGSISGLAVKGTGSTYFNLVQNWGQNWQLSGVVLVGQPLSFTVTLSTGQIVVLPNVAPSNWQFGETYEATQNCQ</sequence>
<dbReference type="PRINTS" id="PR01225">
    <property type="entry name" value="EXPANSNFAMLY"/>
</dbReference>
<proteinExistence type="inferred from homology"/>
<gene>
    <name evidence="9" type="ORF">CSSPJE1EN2_LOCUS22501</name>
</gene>
<dbReference type="SMART" id="SM00837">
    <property type="entry name" value="DPBB_1"/>
    <property type="match status" value="1"/>
</dbReference>
<dbReference type="InterPro" id="IPR009009">
    <property type="entry name" value="RlpA-like_DPBB"/>
</dbReference>
<evidence type="ECO:0000256" key="4">
    <source>
        <dbReference type="ARBA" id="ARBA00022729"/>
    </source>
</evidence>
<organism evidence="9 10">
    <name type="scientific">Sphagnum jensenii</name>
    <dbReference type="NCBI Taxonomy" id="128206"/>
    <lineage>
        <taxon>Eukaryota</taxon>
        <taxon>Viridiplantae</taxon>
        <taxon>Streptophyta</taxon>
        <taxon>Embryophyta</taxon>
        <taxon>Bryophyta</taxon>
        <taxon>Sphagnophytina</taxon>
        <taxon>Sphagnopsida</taxon>
        <taxon>Sphagnales</taxon>
        <taxon>Sphagnaceae</taxon>
        <taxon>Sphagnum</taxon>
    </lineage>
</organism>
<dbReference type="InterPro" id="IPR007118">
    <property type="entry name" value="Expan_Lol_pI"/>
</dbReference>
<accession>A0ABP1BYS2</accession>
<evidence type="ECO:0000256" key="2">
    <source>
        <dbReference type="ARBA" id="ARBA00022512"/>
    </source>
</evidence>
<reference evidence="9" key="1">
    <citation type="submission" date="2024-03" db="EMBL/GenBank/DDBJ databases">
        <authorList>
            <consortium name="ELIXIR-Norway"/>
            <consortium name="Elixir Norway"/>
        </authorList>
    </citation>
    <scope>NUCLEOTIDE SEQUENCE</scope>
</reference>
<dbReference type="InterPro" id="IPR002963">
    <property type="entry name" value="Expansin"/>
</dbReference>
<dbReference type="PROSITE" id="PS50842">
    <property type="entry name" value="EXPANSIN_EG45"/>
    <property type="match status" value="1"/>
</dbReference>
<dbReference type="InterPro" id="IPR007117">
    <property type="entry name" value="Expansin_CBD"/>
</dbReference>
<evidence type="ECO:0000256" key="1">
    <source>
        <dbReference type="ARBA" id="ARBA00005392"/>
    </source>
</evidence>
<dbReference type="Proteomes" id="UP001497522">
    <property type="component" value="Chromosome 8"/>
</dbReference>
<comment type="subcellular location">
    <subcellularLocation>
        <location evidence="6">Secreted</location>
        <location evidence="6">Cell wall</location>
    </subcellularLocation>
    <subcellularLocation>
        <location evidence="6">Membrane</location>
        <topology evidence="6">Peripheral membrane protein</topology>
    </subcellularLocation>
</comment>
<dbReference type="PROSITE" id="PS50843">
    <property type="entry name" value="EXPANSIN_CBD"/>
    <property type="match status" value="1"/>
</dbReference>
<evidence type="ECO:0000259" key="7">
    <source>
        <dbReference type="PROSITE" id="PS50842"/>
    </source>
</evidence>
<dbReference type="Pfam" id="PF03330">
    <property type="entry name" value="DPBB_1"/>
    <property type="match status" value="1"/>
</dbReference>
<keyword evidence="10" id="KW-1185">Reference proteome</keyword>
<evidence type="ECO:0000256" key="3">
    <source>
        <dbReference type="ARBA" id="ARBA00022525"/>
    </source>
</evidence>
<evidence type="ECO:0000259" key="8">
    <source>
        <dbReference type="PROSITE" id="PS50843"/>
    </source>
</evidence>
<dbReference type="PRINTS" id="PR01226">
    <property type="entry name" value="EXPANSIN"/>
</dbReference>
<dbReference type="SUPFAM" id="SSF49590">
    <property type="entry name" value="PHL pollen allergen"/>
    <property type="match status" value="1"/>
</dbReference>
<dbReference type="Gene3D" id="2.40.40.10">
    <property type="entry name" value="RlpA-like domain"/>
    <property type="match status" value="1"/>
</dbReference>
<keyword evidence="4 6" id="KW-0732">Signal</keyword>
<keyword evidence="6" id="KW-0961">Cell wall biogenesis/degradation</keyword>
<evidence type="ECO:0000256" key="6">
    <source>
        <dbReference type="RuleBase" id="RU365023"/>
    </source>
</evidence>
<feature type="chain" id="PRO_5044996748" description="Expansin" evidence="6">
    <location>
        <begin position="26"/>
        <end position="364"/>
    </location>
</feature>
<comment type="similarity">
    <text evidence="1 6">Belongs to the expansin family. Expansin A subfamily.</text>
</comment>
<evidence type="ECO:0000313" key="10">
    <source>
        <dbReference type="Proteomes" id="UP001497522"/>
    </source>
</evidence>
<dbReference type="CDD" id="cd22274">
    <property type="entry name" value="DPBB_EXPA_N"/>
    <property type="match status" value="1"/>
</dbReference>
<dbReference type="InterPro" id="IPR007112">
    <property type="entry name" value="Expansin/allergen_DPBB_dom"/>
</dbReference>
<evidence type="ECO:0000256" key="5">
    <source>
        <dbReference type="ARBA" id="ARBA00023136"/>
    </source>
</evidence>
<feature type="domain" description="Expansin-like EG45" evidence="7">
    <location>
        <begin position="156"/>
        <end position="269"/>
    </location>
</feature>
<dbReference type="InterPro" id="IPR036749">
    <property type="entry name" value="Expansin_CBD_sf"/>
</dbReference>
<evidence type="ECO:0000313" key="9">
    <source>
        <dbReference type="EMBL" id="CAK9881102.1"/>
    </source>
</evidence>
<feature type="signal peptide" evidence="6">
    <location>
        <begin position="1"/>
        <end position="25"/>
    </location>
</feature>
<keyword evidence="5" id="KW-0472">Membrane</keyword>
<feature type="domain" description="Expansin-like CBD" evidence="8">
    <location>
        <begin position="279"/>
        <end position="359"/>
    </location>
</feature>
<keyword evidence="3 6" id="KW-0964">Secreted</keyword>
<comment type="function">
    <text evidence="6">Causes loosening and extension of plant cell walls by disrupting non-covalent bonding between cellulose microfibrils and matrix glucans. No enzymatic activity has been found.</text>
</comment>
<dbReference type="Gene3D" id="2.60.40.760">
    <property type="entry name" value="Expansin, cellulose-binding-like domain"/>
    <property type="match status" value="1"/>
</dbReference>
<dbReference type="Pfam" id="PF01357">
    <property type="entry name" value="Expansin_C"/>
    <property type="match status" value="1"/>
</dbReference>
<dbReference type="PANTHER" id="PTHR31867">
    <property type="entry name" value="EXPANSIN-A15"/>
    <property type="match status" value="1"/>
</dbReference>
<protein>
    <recommendedName>
        <fullName evidence="6">Expansin</fullName>
    </recommendedName>
</protein>